<proteinExistence type="predicted"/>
<protein>
    <submittedName>
        <fullName evidence="1">Uncharacterized protein</fullName>
    </submittedName>
</protein>
<evidence type="ECO:0000313" key="1">
    <source>
        <dbReference type="EMBL" id="TPN82930.1"/>
    </source>
</evidence>
<accession>A0A504J8C5</accession>
<gene>
    <name evidence="1" type="ORF">FHK87_21120</name>
</gene>
<dbReference type="AlphaFoldDB" id="A0A504J8C5"/>
<organism evidence="1 2">
    <name type="scientific">Aquimarina algicola</name>
    <dbReference type="NCBI Taxonomy" id="2589995"/>
    <lineage>
        <taxon>Bacteria</taxon>
        <taxon>Pseudomonadati</taxon>
        <taxon>Bacteroidota</taxon>
        <taxon>Flavobacteriia</taxon>
        <taxon>Flavobacteriales</taxon>
        <taxon>Flavobacteriaceae</taxon>
        <taxon>Aquimarina</taxon>
    </lineage>
</organism>
<dbReference type="EMBL" id="VFWZ01000008">
    <property type="protein sequence ID" value="TPN82930.1"/>
    <property type="molecule type" value="Genomic_DNA"/>
</dbReference>
<keyword evidence="2" id="KW-1185">Reference proteome</keyword>
<evidence type="ECO:0000313" key="2">
    <source>
        <dbReference type="Proteomes" id="UP000315540"/>
    </source>
</evidence>
<dbReference type="Proteomes" id="UP000315540">
    <property type="component" value="Unassembled WGS sequence"/>
</dbReference>
<sequence>MKKKKIYAIYTAQGKYVHEKKVNTQDEIQQYLNKVSKDKKLYMAIHLSGSTKKIAAGKLKKLELAVRKEKPFLSKKDLQDLTMLIKVLKERPARYGMVIGAVLDSAIRDIIPIEVWEAMGGEIKK</sequence>
<dbReference type="OrthoDB" id="1493939at2"/>
<dbReference type="RefSeq" id="WP_140596393.1">
    <property type="nucleotide sequence ID" value="NZ_VFWZ01000008.1"/>
</dbReference>
<name>A0A504J8C5_9FLAO</name>
<reference evidence="1 2" key="1">
    <citation type="submission" date="2019-06" db="EMBL/GenBank/DDBJ databases">
        <authorList>
            <person name="Meng X."/>
        </authorList>
    </citation>
    <scope>NUCLEOTIDE SEQUENCE [LARGE SCALE GENOMIC DNA]</scope>
    <source>
        <strain evidence="1 2">M625</strain>
    </source>
</reference>
<comment type="caution">
    <text evidence="1">The sequence shown here is derived from an EMBL/GenBank/DDBJ whole genome shotgun (WGS) entry which is preliminary data.</text>
</comment>